<organism evidence="2 3">
    <name type="scientific">Trifolium medium</name>
    <dbReference type="NCBI Taxonomy" id="97028"/>
    <lineage>
        <taxon>Eukaryota</taxon>
        <taxon>Viridiplantae</taxon>
        <taxon>Streptophyta</taxon>
        <taxon>Embryophyta</taxon>
        <taxon>Tracheophyta</taxon>
        <taxon>Spermatophyta</taxon>
        <taxon>Magnoliopsida</taxon>
        <taxon>eudicotyledons</taxon>
        <taxon>Gunneridae</taxon>
        <taxon>Pentapetalae</taxon>
        <taxon>rosids</taxon>
        <taxon>fabids</taxon>
        <taxon>Fabales</taxon>
        <taxon>Fabaceae</taxon>
        <taxon>Papilionoideae</taxon>
        <taxon>50 kb inversion clade</taxon>
        <taxon>NPAAA clade</taxon>
        <taxon>Hologalegina</taxon>
        <taxon>IRL clade</taxon>
        <taxon>Trifolieae</taxon>
        <taxon>Trifolium</taxon>
    </lineage>
</organism>
<protein>
    <submittedName>
        <fullName evidence="2">Uncharacterized protein</fullName>
    </submittedName>
</protein>
<sequence>MRKNQGQEKGVTEEKPLVKKEALNHDNNCPMGKYFVPTLYGTQHGVICFIEKTAKI</sequence>
<evidence type="ECO:0000256" key="1">
    <source>
        <dbReference type="SAM" id="MobiDB-lite"/>
    </source>
</evidence>
<name>A0A392W9T9_9FABA</name>
<comment type="caution">
    <text evidence="2">The sequence shown here is derived from an EMBL/GenBank/DDBJ whole genome shotgun (WGS) entry which is preliminary data.</text>
</comment>
<feature type="region of interest" description="Disordered" evidence="1">
    <location>
        <begin position="1"/>
        <end position="21"/>
    </location>
</feature>
<feature type="compositionally biased region" description="Basic and acidic residues" evidence="1">
    <location>
        <begin position="10"/>
        <end position="21"/>
    </location>
</feature>
<dbReference type="Proteomes" id="UP000265520">
    <property type="component" value="Unassembled WGS sequence"/>
</dbReference>
<reference evidence="2 3" key="1">
    <citation type="journal article" date="2018" name="Front. Plant Sci.">
        <title>Red Clover (Trifolium pratense) and Zigzag Clover (T. medium) - A Picture of Genomic Similarities and Differences.</title>
        <authorList>
            <person name="Dluhosova J."/>
            <person name="Istvanek J."/>
            <person name="Nedelnik J."/>
            <person name="Repkova J."/>
        </authorList>
    </citation>
    <scope>NUCLEOTIDE SEQUENCE [LARGE SCALE GENOMIC DNA]</scope>
    <source>
        <strain evidence="3">cv. 10/8</strain>
        <tissue evidence="2">Leaf</tissue>
    </source>
</reference>
<feature type="non-terminal residue" evidence="2">
    <location>
        <position position="56"/>
    </location>
</feature>
<evidence type="ECO:0000313" key="2">
    <source>
        <dbReference type="EMBL" id="MCI96563.1"/>
    </source>
</evidence>
<evidence type="ECO:0000313" key="3">
    <source>
        <dbReference type="Proteomes" id="UP000265520"/>
    </source>
</evidence>
<accession>A0A392W9T9</accession>
<proteinExistence type="predicted"/>
<keyword evidence="3" id="KW-1185">Reference proteome</keyword>
<dbReference type="AlphaFoldDB" id="A0A392W9T9"/>
<dbReference type="EMBL" id="LXQA011418171">
    <property type="protein sequence ID" value="MCI96563.1"/>
    <property type="molecule type" value="Genomic_DNA"/>
</dbReference>